<keyword evidence="7" id="KW-1185">Reference proteome</keyword>
<evidence type="ECO:0000259" key="3">
    <source>
        <dbReference type="Pfam" id="PF13086"/>
    </source>
</evidence>
<dbReference type="GO" id="GO:0004386">
    <property type="term" value="F:helicase activity"/>
    <property type="evidence" value="ECO:0007669"/>
    <property type="project" value="InterPro"/>
</dbReference>
<feature type="compositionally biased region" description="Basic and acidic residues" evidence="1">
    <location>
        <begin position="1654"/>
        <end position="1670"/>
    </location>
</feature>
<protein>
    <recommendedName>
        <fullName evidence="8">DUF3320 domain-containing protein</fullName>
    </recommendedName>
</protein>
<dbReference type="Pfam" id="PF11784">
    <property type="entry name" value="DUF3320"/>
    <property type="match status" value="1"/>
</dbReference>
<proteinExistence type="predicted"/>
<comment type="caution">
    <text evidence="6">The sequence shown here is derived from an EMBL/GenBank/DDBJ whole genome shotgun (WGS) entry which is preliminary data.</text>
</comment>
<dbReference type="InterPro" id="IPR049468">
    <property type="entry name" value="Restrct_endonuc-II-like_dom"/>
</dbReference>
<feature type="domain" description="DNA2/NAM7 helicase-like C-terminal" evidence="4">
    <location>
        <begin position="1121"/>
        <end position="1307"/>
    </location>
</feature>
<accession>A0AAE4MIC8</accession>
<dbReference type="InterPro" id="IPR025103">
    <property type="entry name" value="DUF4011"/>
</dbReference>
<dbReference type="InterPro" id="IPR045055">
    <property type="entry name" value="DNA2/NAM7-like"/>
</dbReference>
<gene>
    <name evidence="6" type="ORF">MsAg5_04110</name>
</gene>
<feature type="region of interest" description="Disordered" evidence="1">
    <location>
        <begin position="1458"/>
        <end position="1477"/>
    </location>
</feature>
<dbReference type="InterPro" id="IPR041677">
    <property type="entry name" value="DNA2/NAM7_AAA_11"/>
</dbReference>
<evidence type="ECO:0000259" key="2">
    <source>
        <dbReference type="Pfam" id="PF11784"/>
    </source>
</evidence>
<dbReference type="Pfam" id="PF18741">
    <property type="entry name" value="MTES_1575"/>
    <property type="match status" value="1"/>
</dbReference>
<dbReference type="InterPro" id="IPR041679">
    <property type="entry name" value="DNA2/NAM7-like_C"/>
</dbReference>
<dbReference type="FunFam" id="3.40.50.300:FF:002475">
    <property type="entry name" value="DNA helicase related protein"/>
    <property type="match status" value="1"/>
</dbReference>
<evidence type="ECO:0000256" key="1">
    <source>
        <dbReference type="SAM" id="MobiDB-lite"/>
    </source>
</evidence>
<dbReference type="FunFam" id="3.40.50.300:FF:002063">
    <property type="entry name" value="DNA helicase related protein"/>
    <property type="match status" value="1"/>
</dbReference>
<feature type="domain" description="DNA2/NAM7 helicase helicase" evidence="3">
    <location>
        <begin position="1041"/>
        <end position="1090"/>
    </location>
</feature>
<dbReference type="PANTHER" id="PTHR10887:SF530">
    <property type="entry name" value="SUPERFAMILY I DNA HELICASES"/>
    <property type="match status" value="1"/>
</dbReference>
<dbReference type="SUPFAM" id="SSF52540">
    <property type="entry name" value="P-loop containing nucleoside triphosphate hydrolases"/>
    <property type="match status" value="1"/>
</dbReference>
<dbReference type="Pfam" id="PF13087">
    <property type="entry name" value="AAA_12"/>
    <property type="match status" value="1"/>
</dbReference>
<dbReference type="SUPFAM" id="SSF52980">
    <property type="entry name" value="Restriction endonuclease-like"/>
    <property type="match status" value="1"/>
</dbReference>
<evidence type="ECO:0000259" key="4">
    <source>
        <dbReference type="Pfam" id="PF13087"/>
    </source>
</evidence>
<reference evidence="6" key="1">
    <citation type="submission" date="2023-06" db="EMBL/GenBank/DDBJ databases">
        <title>Genome sequence of Methanosarcinaceae archaeon Ag5.</title>
        <authorList>
            <person name="Protasov E."/>
            <person name="Platt K."/>
            <person name="Poehlein A."/>
            <person name="Daniel R."/>
            <person name="Brune A."/>
        </authorList>
    </citation>
    <scope>NUCLEOTIDE SEQUENCE</scope>
    <source>
        <strain evidence="6">Ag5</strain>
    </source>
</reference>
<dbReference type="InterPro" id="IPR011335">
    <property type="entry name" value="Restrct_endonuc-II-like"/>
</dbReference>
<dbReference type="EMBL" id="JAWDKD010000008">
    <property type="protein sequence ID" value="MDV0446566.1"/>
    <property type="molecule type" value="Genomic_DNA"/>
</dbReference>
<dbReference type="CDD" id="cd18808">
    <property type="entry name" value="SF1_C_Upf1"/>
    <property type="match status" value="1"/>
</dbReference>
<feature type="compositionally biased region" description="Basic and acidic residues" evidence="1">
    <location>
        <begin position="1505"/>
        <end position="1514"/>
    </location>
</feature>
<dbReference type="Pfam" id="PF13195">
    <property type="entry name" value="DUF4011"/>
    <property type="match status" value="1"/>
</dbReference>
<feature type="region of interest" description="Disordered" evidence="1">
    <location>
        <begin position="1494"/>
        <end position="1514"/>
    </location>
</feature>
<dbReference type="Gene3D" id="3.40.50.300">
    <property type="entry name" value="P-loop containing nucleotide triphosphate hydrolases"/>
    <property type="match status" value="3"/>
</dbReference>
<sequence>MVDVKQELELLRQKLLDLSLNNNLLNYTPSKKRTIEINNENISEIYDILVVQEKSMKFRANGTETKTKKTAANAAALDADMEADEDETGLLRNILKKKEPVAKESGVMLETPFTPDDLENRLFYANNQSIAIFEEQGYPILYLATGFLEWTDSAKKSFKAPLILIPVQFKRVGTKRKFTVQWTGDDIFASITLKAKLLEFGLELPEFTGAEDKHAVDFYLKAVEDLISEKDGWKVTTDAYLDFYNFKKFVMYKDLDPAVWPDGKGPETHPLINQVFNPSLPEYDGGFLENDVDLKLKTEDIYHIVNADSSQIAVIEDVKAGRNLVVEGPPGTGKSQTITNLIAELLIMGKSVLFVSEKMAALQVVQKRLDTIGLGDMCLEVHSHKAQKKAVLDELERTLKRQPPMEKNFSQDLVELENLKYELNEYAKALSLKVGPIGNTVYDVYGIREDVNHYFTVEKRKMKTVEFSHPEKWDKNQWMQAISILEKMTDTLPGLGSVKENPWNGCAPGIILPPDSQRIESDIEDAVSRAQKMDAAIDAIVGKTGLIAPSSMSGVESFLDTAEIILASPKVDRMVLRNIIQSDNQKAGAQLAQKAKRFNDLDKQIEDIFTSQIFDIDIESYLLKSGKLLKFMDKDLKTQKTAVLNCYIKRVDKNDAEIKADLQKVQEVKDLNRELGNLKQKATTLFGPFWDIGQKDPAVLDVFLEWSEHFARLVKKEAVTDDTYIKIEKGIEKDEVLKAIGDVKESYAGLPESVLRIVNGIGGDASMFFKPGAVTETTIDAFKTKSAAAEFGSAEYNADEFRAGGLAAAAGNPGGIDMSEAAFATDPAFRSAASVVPCDDDNADEFDLPDMPPKKQYAFAVENPSFSESVSAKSLRARLEKWHEELPSLVLWSQFLIYRDQCHHTVAAPMMDMIDGDAVLPEDIIPTFKGNYADGVLRAEFMKKRVLSTFIKEVHESKLHKFSDLDEKVILKNRDRINTGIYNQMPQIYVGASRESEAGILLNEFNKKKAHMPIRRLMSSAGGLIQKIKPCFMMSPLSIAQYLDPLTTSFDVVIFDEASQVRPEDALGALLRGRQVVVMGDSKQLPPTTFFENLLEGDDEYNEDVVYSDVESVLNICKRSFPYKTLRWHYRSRHESLIEVSNNEFYGNHLYVYPSPLHEDRNMGLQLRYLKDTVYERGKSGTNREEARIVAQEVIRHFINYPDKTLMVGTFNVKQQEAIQKEVEILVKNTPGFEKVFNNEKGENFTVKNIETIQGDERDVIFVSVGFGFDQNGKLSKNFGPLNRDGGERRLNVLFTRAREKCTIFSNFTAIDLDVGDEDPAGLRILKAFLTYAETKTLLSKMPEYQSDEATFDDSVHTFLKENGYQLHQKVGCAGYKIDMAVVNENVPGHYLIGIECDGPQYFNSHVARDRDRLRREVLTGLGWTLYRVWSTDWYMNPQKSRKSLLDAIEKAKENAKNIKPADEKVPESDETTAPDTKDVTAILKFIDERESEIQKQKKAAPKAGMDEEVKPKTADTECCDDLIIMDEEEEFIIGIHEKVPAEKEKPKAKPKAEPKPKKAVEQNDLTDSLAEETKVEDIIIGEAVIEEAVIEEIVVEEIVTKEETQPVPKEKASPAKAAKTETVKVTATAADTDTIKKKTYVEEDDCVIVESVSKSEPKPKSKPNTKPEETAAVSGDEMDIEFYGDDEFTELLDIDDPFSDNRILTDATEEIFDVAYLIQNGIPKYEGCTGIDLPSTDNLLEIPRHKLEHEIVEIVTAEGPIHKEQLIAVIKKQCDVKRMTKPMRDMIIREISSAEKSNYIRVRGSYLWPAKSRGCLVRRREGDLLDIEWICDEEILQAAVYVLKTQYSIPKDQLVKQVSLAFGFKALRPAAKEKIDSVVTEAIEDNKLVTLPNGKIYLDE</sequence>
<feature type="region of interest" description="Disordered" evidence="1">
    <location>
        <begin position="1653"/>
        <end position="1674"/>
    </location>
</feature>
<dbReference type="PANTHER" id="PTHR10887">
    <property type="entry name" value="DNA2/NAM7 HELICASE FAMILY"/>
    <property type="match status" value="1"/>
</dbReference>
<name>A0AAE4MIC8_9EURY</name>
<dbReference type="Proteomes" id="UP001271789">
    <property type="component" value="Unassembled WGS sequence"/>
</dbReference>
<dbReference type="InterPro" id="IPR047187">
    <property type="entry name" value="SF1_C_Upf1"/>
</dbReference>
<evidence type="ECO:0000313" key="7">
    <source>
        <dbReference type="Proteomes" id="UP001271789"/>
    </source>
</evidence>
<feature type="domain" description="Restriction endonuclease type II-like" evidence="5">
    <location>
        <begin position="1352"/>
        <end position="1449"/>
    </location>
</feature>
<feature type="region of interest" description="Disordered" evidence="1">
    <location>
        <begin position="1540"/>
        <end position="1569"/>
    </location>
</feature>
<evidence type="ECO:0000313" key="6">
    <source>
        <dbReference type="EMBL" id="MDV0446566.1"/>
    </source>
</evidence>
<evidence type="ECO:0000259" key="5">
    <source>
        <dbReference type="Pfam" id="PF18741"/>
    </source>
</evidence>
<dbReference type="FunFam" id="3.40.960.10:FF:000002">
    <property type="entry name" value="DNA helicase related protein"/>
    <property type="match status" value="1"/>
</dbReference>
<feature type="compositionally biased region" description="Basic and acidic residues" evidence="1">
    <location>
        <begin position="1540"/>
        <end position="1562"/>
    </location>
</feature>
<dbReference type="InterPro" id="IPR027417">
    <property type="entry name" value="P-loop_NTPase"/>
</dbReference>
<evidence type="ECO:0008006" key="8">
    <source>
        <dbReference type="Google" id="ProtNLM"/>
    </source>
</evidence>
<organism evidence="6 7">
    <name type="scientific">Methanolapillus africanus</name>
    <dbReference type="NCBI Taxonomy" id="3028297"/>
    <lineage>
        <taxon>Archaea</taxon>
        <taxon>Methanobacteriati</taxon>
        <taxon>Methanobacteriota</taxon>
        <taxon>Stenosarchaea group</taxon>
        <taxon>Methanomicrobia</taxon>
        <taxon>Methanosarcinales</taxon>
        <taxon>Methanosarcinaceae</taxon>
        <taxon>Methanolapillus</taxon>
    </lineage>
</organism>
<dbReference type="InterPro" id="IPR021754">
    <property type="entry name" value="DUF3320"/>
</dbReference>
<dbReference type="Pfam" id="PF13086">
    <property type="entry name" value="AAA_11"/>
    <property type="match status" value="1"/>
</dbReference>
<feature type="domain" description="DUF3320" evidence="2">
    <location>
        <begin position="1738"/>
        <end position="1785"/>
    </location>
</feature>
<dbReference type="RefSeq" id="WP_338098965.1">
    <property type="nucleotide sequence ID" value="NZ_JAWDKD010000008.1"/>
</dbReference>
<feature type="compositionally biased region" description="Basic and acidic residues" evidence="1">
    <location>
        <begin position="1458"/>
        <end position="1468"/>
    </location>
</feature>
<dbReference type="Gene3D" id="3.40.960.10">
    <property type="entry name" value="VSR Endonuclease"/>
    <property type="match status" value="1"/>
</dbReference>